<evidence type="ECO:0000313" key="2">
    <source>
        <dbReference type="EMBL" id="ERH25904.1"/>
    </source>
</evidence>
<dbReference type="EMBL" id="AWSE01000004">
    <property type="protein sequence ID" value="ERH25904.1"/>
    <property type="molecule type" value="Genomic_DNA"/>
</dbReference>
<evidence type="ECO:0000256" key="1">
    <source>
        <dbReference type="SAM" id="MobiDB-lite"/>
    </source>
</evidence>
<accession>U1QWP6</accession>
<protein>
    <submittedName>
        <fullName evidence="2">Uncharacterized protein</fullName>
    </submittedName>
</protein>
<feature type="region of interest" description="Disordered" evidence="1">
    <location>
        <begin position="1"/>
        <end position="37"/>
    </location>
</feature>
<comment type="caution">
    <text evidence="2">The sequence shown here is derived from an EMBL/GenBank/DDBJ whole genome shotgun (WGS) entry which is preliminary data.</text>
</comment>
<reference evidence="2 3" key="1">
    <citation type="submission" date="2013-08" db="EMBL/GenBank/DDBJ databases">
        <authorList>
            <person name="Weinstock G."/>
            <person name="Sodergren E."/>
            <person name="Wylie T."/>
            <person name="Fulton L."/>
            <person name="Fulton R."/>
            <person name="Fronick C."/>
            <person name="O'Laughlin M."/>
            <person name="Godfrey J."/>
            <person name="Miner T."/>
            <person name="Herter B."/>
            <person name="Appelbaum E."/>
            <person name="Cordes M."/>
            <person name="Lek S."/>
            <person name="Wollam A."/>
            <person name="Pepin K.H."/>
            <person name="Palsikar V.B."/>
            <person name="Mitreva M."/>
            <person name="Wilson R.K."/>
        </authorList>
    </citation>
    <scope>NUCLEOTIDE SEQUENCE [LARGE SCALE GENOMIC DNA]</scope>
    <source>
        <strain evidence="2 3">F0542</strain>
    </source>
</reference>
<keyword evidence="3" id="KW-1185">Reference proteome</keyword>
<gene>
    <name evidence="2" type="ORF">HMPREF1979_00053</name>
</gene>
<dbReference type="HOGENOM" id="CLU_3195075_0_0_11"/>
<proteinExistence type="predicted"/>
<name>U1QWP6_9ACTO</name>
<dbReference type="Proteomes" id="UP000016536">
    <property type="component" value="Unassembled WGS sequence"/>
</dbReference>
<organism evidence="2 3">
    <name type="scientific">Actinomyces johnsonii F0542</name>
    <dbReference type="NCBI Taxonomy" id="1321818"/>
    <lineage>
        <taxon>Bacteria</taxon>
        <taxon>Bacillati</taxon>
        <taxon>Actinomycetota</taxon>
        <taxon>Actinomycetes</taxon>
        <taxon>Actinomycetales</taxon>
        <taxon>Actinomycetaceae</taxon>
        <taxon>Actinomyces</taxon>
    </lineage>
</organism>
<sequence length="45" mass="4973">MAGETWKRSAARRMGQPSSTTRRARRRRPSGVNGALAWVMKASGQ</sequence>
<evidence type="ECO:0000313" key="3">
    <source>
        <dbReference type="Proteomes" id="UP000016536"/>
    </source>
</evidence>
<dbReference type="AlphaFoldDB" id="U1QWP6"/>